<reference evidence="1 2" key="1">
    <citation type="submission" date="2021-01" db="EMBL/GenBank/DDBJ databases">
        <title>Whole genome shotgun sequence of Catellatospora coxensis NBRC 107359.</title>
        <authorList>
            <person name="Komaki H."/>
            <person name="Tamura T."/>
        </authorList>
    </citation>
    <scope>NUCLEOTIDE SEQUENCE [LARGE SCALE GENOMIC DNA]</scope>
    <source>
        <strain evidence="1 2">NBRC 107359</strain>
    </source>
</reference>
<dbReference type="AlphaFoldDB" id="A0A8J3KWZ6"/>
<name>A0A8J3KWZ6_9ACTN</name>
<gene>
    <name evidence="1" type="ORF">Cco03nite_53600</name>
</gene>
<organism evidence="1 2">
    <name type="scientific">Catellatospora coxensis</name>
    <dbReference type="NCBI Taxonomy" id="310354"/>
    <lineage>
        <taxon>Bacteria</taxon>
        <taxon>Bacillati</taxon>
        <taxon>Actinomycetota</taxon>
        <taxon>Actinomycetes</taxon>
        <taxon>Micromonosporales</taxon>
        <taxon>Micromonosporaceae</taxon>
        <taxon>Catellatospora</taxon>
    </lineage>
</organism>
<comment type="caution">
    <text evidence="1">The sequence shown here is derived from an EMBL/GenBank/DDBJ whole genome shotgun (WGS) entry which is preliminary data.</text>
</comment>
<evidence type="ECO:0000313" key="1">
    <source>
        <dbReference type="EMBL" id="GIG08660.1"/>
    </source>
</evidence>
<evidence type="ECO:0008006" key="3">
    <source>
        <dbReference type="Google" id="ProtNLM"/>
    </source>
</evidence>
<dbReference type="EMBL" id="BONI01000050">
    <property type="protein sequence ID" value="GIG08660.1"/>
    <property type="molecule type" value="Genomic_DNA"/>
</dbReference>
<protein>
    <recommendedName>
        <fullName evidence="3">DUF2795 domain-containing protein</fullName>
    </recommendedName>
</protein>
<sequence>MTVTRTELADHIEAAFNAGPATRDRLLAYATGSHARPEVIEVIRTLPERSYPAMRDLWTDLTHIPIGD</sequence>
<dbReference type="RefSeq" id="WP_203694965.1">
    <property type="nucleotide sequence ID" value="NZ_BAAALC010000001.1"/>
</dbReference>
<dbReference type="InterPro" id="IPR021527">
    <property type="entry name" value="DUF2795"/>
</dbReference>
<dbReference type="Proteomes" id="UP000630887">
    <property type="component" value="Unassembled WGS sequence"/>
</dbReference>
<evidence type="ECO:0000313" key="2">
    <source>
        <dbReference type="Proteomes" id="UP000630887"/>
    </source>
</evidence>
<keyword evidence="2" id="KW-1185">Reference proteome</keyword>
<proteinExistence type="predicted"/>
<dbReference type="Pfam" id="PF11387">
    <property type="entry name" value="DUF2795"/>
    <property type="match status" value="1"/>
</dbReference>
<accession>A0A8J3KWZ6</accession>